<feature type="disulfide bond" evidence="6">
    <location>
        <begin position="34"/>
        <end position="63"/>
    </location>
</feature>
<dbReference type="AlphaFoldDB" id="A0A1Q3FQK8"/>
<reference evidence="9" key="1">
    <citation type="submission" date="2017-01" db="EMBL/GenBank/DDBJ databases">
        <title>A deep insight into the sialotranscriptome of adult male and female Cluex tarsalis mosquitoes.</title>
        <authorList>
            <person name="Ribeiro J.M."/>
            <person name="Moreira F."/>
            <person name="Bernard K.A."/>
            <person name="Calvo E."/>
        </authorList>
    </citation>
    <scope>NUCLEOTIDE SEQUENCE</scope>
    <source>
        <strain evidence="9">Kern County</strain>
        <tissue evidence="9">Salivary glands</tissue>
    </source>
</reference>
<feature type="binding site" evidence="5">
    <location>
        <position position="111"/>
    </location>
    <ligand>
        <name>Fe(3+)</name>
        <dbReference type="ChEBI" id="CHEBI:29034"/>
        <label>1</label>
    </ligand>
</feature>
<dbReference type="InterPro" id="IPR001156">
    <property type="entry name" value="Transferrin-like_dom"/>
</dbReference>
<feature type="binding site" evidence="4">
    <location>
        <position position="144"/>
    </location>
    <ligand>
        <name>hydrogencarbonate</name>
        <dbReference type="ChEBI" id="CHEBI:17544"/>
        <label>1</label>
    </ligand>
</feature>
<feature type="disulfide bond" evidence="6">
    <location>
        <begin position="43"/>
        <end position="54"/>
    </location>
</feature>
<dbReference type="GO" id="GO:0005886">
    <property type="term" value="C:plasma membrane"/>
    <property type="evidence" value="ECO:0007669"/>
    <property type="project" value="TreeGrafter"/>
</dbReference>
<evidence type="ECO:0000259" key="8">
    <source>
        <dbReference type="PROSITE" id="PS51408"/>
    </source>
</evidence>
<feature type="domain" description="Transferrin-like" evidence="8">
    <location>
        <begin position="376"/>
        <end position="633"/>
    </location>
</feature>
<keyword evidence="3 5" id="KW-0408">Iron</keyword>
<keyword evidence="3" id="KW-0813">Transport</keyword>
<dbReference type="PRINTS" id="PR00422">
    <property type="entry name" value="TRANSFERRIN"/>
</dbReference>
<keyword evidence="3" id="KW-0406">Ion transport</keyword>
<dbReference type="EMBL" id="GFDL01005178">
    <property type="protein sequence ID" value="JAV29867.1"/>
    <property type="molecule type" value="Transcribed_RNA"/>
</dbReference>
<feature type="signal peptide" evidence="7">
    <location>
        <begin position="1"/>
        <end position="24"/>
    </location>
</feature>
<dbReference type="SUPFAM" id="SSF53850">
    <property type="entry name" value="Periplasmic binding protein-like II"/>
    <property type="match status" value="2"/>
</dbReference>
<accession>A0A1Q3FQK8</accession>
<keyword evidence="3 5" id="KW-0479">Metal-binding</keyword>
<feature type="chain" id="PRO_5010264689" description="Transferrin" evidence="7">
    <location>
        <begin position="25"/>
        <end position="634"/>
    </location>
</feature>
<dbReference type="InterPro" id="IPR018195">
    <property type="entry name" value="Transferrin_Fe_BS"/>
</dbReference>
<dbReference type="Pfam" id="PF00405">
    <property type="entry name" value="Transferrin"/>
    <property type="match status" value="2"/>
</dbReference>
<evidence type="ECO:0000256" key="6">
    <source>
        <dbReference type="PIRSR" id="PIRSR002549-4"/>
    </source>
</evidence>
<feature type="disulfide bond" evidence="6">
    <location>
        <begin position="184"/>
        <end position="210"/>
    </location>
</feature>
<comment type="similarity">
    <text evidence="3">Belongs to the transferrin family.</text>
</comment>
<dbReference type="PIRSF" id="PIRSF002549">
    <property type="entry name" value="Transferrin"/>
    <property type="match status" value="1"/>
</dbReference>
<dbReference type="GO" id="GO:0046872">
    <property type="term" value="F:metal ion binding"/>
    <property type="evidence" value="ECO:0007669"/>
    <property type="project" value="UniProtKB-KW"/>
</dbReference>
<evidence type="ECO:0000256" key="5">
    <source>
        <dbReference type="PIRSR" id="PIRSR002549-3"/>
    </source>
</evidence>
<dbReference type="CDD" id="cd13529">
    <property type="entry name" value="PBP2_transferrin"/>
    <property type="match status" value="1"/>
</dbReference>
<feature type="domain" description="Transferrin-like" evidence="8">
    <location>
        <begin position="31"/>
        <end position="370"/>
    </location>
</feature>
<protein>
    <recommendedName>
        <fullName evidence="3">Transferrin</fullName>
    </recommendedName>
</protein>
<dbReference type="Gene3D" id="3.40.190.10">
    <property type="entry name" value="Periplasmic binding protein-like II"/>
    <property type="match status" value="5"/>
</dbReference>
<keyword evidence="7" id="KW-0732">Signal</keyword>
<feature type="disulfide bond" evidence="6">
    <location>
        <begin position="135"/>
        <end position="231"/>
    </location>
</feature>
<evidence type="ECO:0000256" key="4">
    <source>
        <dbReference type="PIRSR" id="PIRSR002549-2"/>
    </source>
</evidence>
<dbReference type="PROSITE" id="PS00206">
    <property type="entry name" value="TRANSFERRIN_LIKE_2"/>
    <property type="match status" value="1"/>
</dbReference>
<dbReference type="PANTHER" id="PTHR11485:SF57">
    <property type="entry name" value="TRANSFERRIN"/>
    <property type="match status" value="1"/>
</dbReference>
<dbReference type="PANTHER" id="PTHR11485">
    <property type="entry name" value="TRANSFERRIN"/>
    <property type="match status" value="1"/>
</dbReference>
<feature type="disulfide bond" evidence="6">
    <location>
        <begin position="379"/>
        <end position="416"/>
    </location>
</feature>
<evidence type="ECO:0000256" key="2">
    <source>
        <dbReference type="ARBA" id="ARBA00023157"/>
    </source>
</evidence>
<comment type="function">
    <text evidence="3">Transferrins are iron binding transport proteins which bind Fe(3+) ion in association with the binding of an anion, usually bicarbonate.</text>
</comment>
<feature type="binding site" evidence="4">
    <location>
        <position position="141"/>
    </location>
    <ligand>
        <name>hydrogencarbonate</name>
        <dbReference type="ChEBI" id="CHEBI:17544"/>
        <label>1</label>
    </ligand>
</feature>
<feature type="disulfide bond" evidence="6">
    <location>
        <begin position="207"/>
        <end position="216"/>
    </location>
</feature>
<evidence type="ECO:0000313" key="9">
    <source>
        <dbReference type="EMBL" id="JAV29867.1"/>
    </source>
</evidence>
<keyword evidence="2 6" id="KW-1015">Disulfide bond</keyword>
<dbReference type="InterPro" id="IPR016357">
    <property type="entry name" value="Transferrin"/>
</dbReference>
<sequence length="634" mass="70550">MGLRRLSSSLVLLFVAFCLQNGQGQQQEQTFRLCVPHSIADACRDLMAKVQVECVSARDRMECLDKVNAREADFVAVDPEDMYVAYHMANQDFSVFTEFRTKEEPKAEFRYEGILLVRKSDNFKAVADLRGKKSCHTGYGRNVGYKIPITKLKKHGLFKLATDPEMSPLEKELKGLSDLFGSSCLVGKYSPNDEVNRLMKKRYSNLCELCERPDICDYPDKYSGYDGAIRCLVENNGDVAFTKVIYVNKYFGLPVGDAPAQPAINPAARAEDFVYLCEDGTTRPITGPACSWAQRPWQGYMGNGDINSRFQQLQPKLQQFYEDAKNSADVKKATAMWVDKKNVLVNRAQPVLPGEHLNKAQYKDVIERDGPFENKIKLCVTSQLEMDKCDIMRHAAYSRDVRPEIQCVLKGSRDACVAAVKNGTADVVVLKGEDQPATTAGGSLKAILYEKYDEKDVMMAVADKGINRDQLAKAPIEFDASDPRAVSAALFLNDKRQQRVCPNKLVSTPGAPIQIVSAQDLTRLGPNKVLVCENLQFEPVANFRSCNVDHSLPTGIFVRKTVTGQIEDNIAHAFVALSDKFGHGAATEVVFELFGEFKPGAKNVLFHDRAAKFGTADNKVGGVDPVYYKQLMCQ</sequence>
<dbReference type="PROSITE" id="PS51408">
    <property type="entry name" value="TRANSFERRIN_LIKE_4"/>
    <property type="match status" value="2"/>
</dbReference>
<evidence type="ECO:0000256" key="3">
    <source>
        <dbReference type="PIRNR" id="PIRNR002549"/>
    </source>
</evidence>
<proteinExistence type="inferred from homology"/>
<dbReference type="GO" id="GO:0055037">
    <property type="term" value="C:recycling endosome"/>
    <property type="evidence" value="ECO:0007669"/>
    <property type="project" value="TreeGrafter"/>
</dbReference>
<organism evidence="9">
    <name type="scientific">Culex tarsalis</name>
    <name type="common">Encephalitis mosquito</name>
    <dbReference type="NCBI Taxonomy" id="7177"/>
    <lineage>
        <taxon>Eukaryota</taxon>
        <taxon>Metazoa</taxon>
        <taxon>Ecdysozoa</taxon>
        <taxon>Arthropoda</taxon>
        <taxon>Hexapoda</taxon>
        <taxon>Insecta</taxon>
        <taxon>Pterygota</taxon>
        <taxon>Neoptera</taxon>
        <taxon>Endopterygota</taxon>
        <taxon>Diptera</taxon>
        <taxon>Nematocera</taxon>
        <taxon>Culicoidea</taxon>
        <taxon>Culicidae</taxon>
        <taxon>Culicinae</taxon>
        <taxon>Culicini</taxon>
        <taxon>Culex</taxon>
        <taxon>Culex</taxon>
    </lineage>
</organism>
<evidence type="ECO:0000256" key="1">
    <source>
        <dbReference type="ARBA" id="ARBA00022737"/>
    </source>
</evidence>
<name>A0A1Q3FQK8_CULTA</name>
<dbReference type="SMART" id="SM00094">
    <property type="entry name" value="TR_FER"/>
    <property type="match status" value="1"/>
</dbReference>
<keyword evidence="3" id="KW-0410">Iron transport</keyword>
<feature type="disulfide bond" evidence="6">
    <location>
        <begin position="389"/>
        <end position="407"/>
    </location>
</feature>
<keyword evidence="1" id="KW-0677">Repeat</keyword>
<evidence type="ECO:0000256" key="7">
    <source>
        <dbReference type="SAM" id="SignalP"/>
    </source>
</evidence>
<feature type="disulfide bond" evidence="6">
    <location>
        <begin position="277"/>
        <end position="290"/>
    </location>
</feature>
<feature type="binding site" evidence="5">
    <location>
        <position position="225"/>
    </location>
    <ligand>
        <name>Fe(3+)</name>
        <dbReference type="ChEBI" id="CHEBI:29034"/>
        <label>1</label>
    </ligand>
</feature>
<dbReference type="GO" id="GO:0005615">
    <property type="term" value="C:extracellular space"/>
    <property type="evidence" value="ECO:0007669"/>
    <property type="project" value="InterPro"/>
</dbReference>
<feature type="binding site" evidence="5">
    <location>
        <position position="78"/>
    </location>
    <ligand>
        <name>Fe(3+)</name>
        <dbReference type="ChEBI" id="CHEBI:29034"/>
        <label>1</label>
    </ligand>
</feature>
<dbReference type="GO" id="GO:0005769">
    <property type="term" value="C:early endosome"/>
    <property type="evidence" value="ECO:0007669"/>
    <property type="project" value="TreeGrafter"/>
</dbReference>
<feature type="binding site" evidence="4">
    <location>
        <position position="137"/>
    </location>
    <ligand>
        <name>hydrogencarbonate</name>
        <dbReference type="ChEBI" id="CHEBI:17544"/>
        <label>1</label>
    </ligand>
</feature>
<dbReference type="GO" id="GO:0006826">
    <property type="term" value="P:iron ion transport"/>
    <property type="evidence" value="ECO:0007669"/>
    <property type="project" value="UniProtKB-KW"/>
</dbReference>